<dbReference type="EMBL" id="AVFL01000001">
    <property type="protein sequence ID" value="EWY42496.1"/>
    <property type="molecule type" value="Genomic_DNA"/>
</dbReference>
<dbReference type="OrthoDB" id="7594268at2"/>
<gene>
    <name evidence="2" type="ORF">N825_00860</name>
</gene>
<feature type="transmembrane region" description="Helical" evidence="1">
    <location>
        <begin position="84"/>
        <end position="101"/>
    </location>
</feature>
<keyword evidence="1" id="KW-1133">Transmembrane helix</keyword>
<proteinExistence type="predicted"/>
<dbReference type="PATRIC" id="fig|1385369.3.peg.168"/>
<protein>
    <submittedName>
        <fullName evidence="2">Uncharacterized protein</fullName>
    </submittedName>
</protein>
<keyword evidence="1" id="KW-0472">Membrane</keyword>
<organism evidence="2 3">
    <name type="scientific">Skermanella stibiiresistens SB22</name>
    <dbReference type="NCBI Taxonomy" id="1385369"/>
    <lineage>
        <taxon>Bacteria</taxon>
        <taxon>Pseudomonadati</taxon>
        <taxon>Pseudomonadota</taxon>
        <taxon>Alphaproteobacteria</taxon>
        <taxon>Rhodospirillales</taxon>
        <taxon>Azospirillaceae</taxon>
        <taxon>Skermanella</taxon>
    </lineage>
</organism>
<evidence type="ECO:0000313" key="2">
    <source>
        <dbReference type="EMBL" id="EWY42496.1"/>
    </source>
</evidence>
<dbReference type="Proteomes" id="UP000019486">
    <property type="component" value="Unassembled WGS sequence"/>
</dbReference>
<sequence>MSGVWMPPDDWLSAIRRYLVVIALGNLTWEFAHMPLYTLWQTGTAAEIVFAAVHCTGGDILIATMSLMLALLVGGRPAWPREGFLSVTAMTVILGLGYTVFSEWLNIEIRRSWAYSEQMPTLPWLGTGLTPLAQWLVIPGLGFRHIRRSVLKPGHPAGIRT</sequence>
<feature type="transmembrane region" description="Helical" evidence="1">
    <location>
        <begin position="18"/>
        <end position="36"/>
    </location>
</feature>
<keyword evidence="1" id="KW-0812">Transmembrane</keyword>
<reference evidence="2 3" key="1">
    <citation type="submission" date="2013-08" db="EMBL/GenBank/DDBJ databases">
        <title>The genome sequence of Skermanella stibiiresistens.</title>
        <authorList>
            <person name="Zhu W."/>
            <person name="Wang G."/>
        </authorList>
    </citation>
    <scope>NUCLEOTIDE SEQUENCE [LARGE SCALE GENOMIC DNA]</scope>
    <source>
        <strain evidence="2 3">SB22</strain>
    </source>
</reference>
<evidence type="ECO:0000256" key="1">
    <source>
        <dbReference type="SAM" id="Phobius"/>
    </source>
</evidence>
<evidence type="ECO:0000313" key="3">
    <source>
        <dbReference type="Proteomes" id="UP000019486"/>
    </source>
</evidence>
<name>W9HCN1_9PROT</name>
<accession>W9HCN1</accession>
<comment type="caution">
    <text evidence="2">The sequence shown here is derived from an EMBL/GenBank/DDBJ whole genome shotgun (WGS) entry which is preliminary data.</text>
</comment>
<keyword evidence="3" id="KW-1185">Reference proteome</keyword>
<feature type="transmembrane region" description="Helical" evidence="1">
    <location>
        <begin position="48"/>
        <end position="72"/>
    </location>
</feature>
<dbReference type="RefSeq" id="WP_051511346.1">
    <property type="nucleotide sequence ID" value="NZ_AVFL01000001.1"/>
</dbReference>
<dbReference type="AlphaFoldDB" id="W9HCN1"/>
<dbReference type="STRING" id="1385369.N825_00860"/>